<evidence type="ECO:0000313" key="3">
    <source>
        <dbReference type="EMBL" id="SOU41966.1"/>
    </source>
</evidence>
<gene>
    <name evidence="3" type="ORF">PCAR9_A31164</name>
    <name evidence="2" type="ORF">PCARR_a2510</name>
</gene>
<reference evidence="2 5" key="1">
    <citation type="submission" date="2015-06" db="EMBL/GenBank/DDBJ databases">
        <title>Genome sequence of Pseudoalteromonas carrageenovora.</title>
        <authorList>
            <person name="Xie B.-B."/>
            <person name="Rong J.-C."/>
            <person name="Qin Q.-L."/>
            <person name="Zhang Y.-Z."/>
        </authorList>
    </citation>
    <scope>NUCLEOTIDE SEQUENCE [LARGE SCALE GENOMIC DNA]</scope>
    <source>
        <strain evidence="2 5">IAM 12662</strain>
    </source>
</reference>
<accession>A0A2K4XCB7</accession>
<dbReference type="InterPro" id="IPR018392">
    <property type="entry name" value="LysM"/>
</dbReference>
<dbReference type="OrthoDB" id="370541at2"/>
<dbReference type="SMART" id="SM00257">
    <property type="entry name" value="LysM"/>
    <property type="match status" value="1"/>
</dbReference>
<dbReference type="PROSITE" id="PS51782">
    <property type="entry name" value="LYSM"/>
    <property type="match status" value="1"/>
</dbReference>
<dbReference type="InterPro" id="IPR052196">
    <property type="entry name" value="Bact_Kbp"/>
</dbReference>
<dbReference type="InterPro" id="IPR036779">
    <property type="entry name" value="LysM_dom_sf"/>
</dbReference>
<protein>
    <submittedName>
        <fullName evidence="3">LysM domain-containing protein</fullName>
    </submittedName>
</protein>
<dbReference type="GeneID" id="93664661"/>
<evidence type="ECO:0000313" key="2">
    <source>
        <dbReference type="EMBL" id="MBE0380826.1"/>
    </source>
</evidence>
<dbReference type="PANTHER" id="PTHR34700">
    <property type="entry name" value="POTASSIUM BINDING PROTEIN KBP"/>
    <property type="match status" value="1"/>
</dbReference>
<organism evidence="3 4">
    <name type="scientific">Pseudoalteromonas carrageenovora IAM 12662</name>
    <dbReference type="NCBI Taxonomy" id="1314868"/>
    <lineage>
        <taxon>Bacteria</taxon>
        <taxon>Pseudomonadati</taxon>
        <taxon>Pseudomonadota</taxon>
        <taxon>Gammaproteobacteria</taxon>
        <taxon>Alteromonadales</taxon>
        <taxon>Pseudoalteromonadaceae</taxon>
        <taxon>Pseudoalteromonas</taxon>
    </lineage>
</organism>
<dbReference type="Proteomes" id="UP000238288">
    <property type="component" value="Chromosome PCAR9a"/>
</dbReference>
<proteinExistence type="predicted"/>
<feature type="domain" description="LysM" evidence="1">
    <location>
        <begin position="3"/>
        <end position="61"/>
    </location>
</feature>
<dbReference type="EMBL" id="AQGW01000013">
    <property type="protein sequence ID" value="MBE0380826.1"/>
    <property type="molecule type" value="Genomic_DNA"/>
</dbReference>
<keyword evidence="5" id="KW-1185">Reference proteome</keyword>
<dbReference type="Proteomes" id="UP000615003">
    <property type="component" value="Unassembled WGS sequence"/>
</dbReference>
<dbReference type="AlphaFoldDB" id="A0A2K4XCB7"/>
<sequence>MVKEYIVKKGDTLWDISSKHLGSPMEWPRLWRFNNRKEVLAITNKPITNPDLIYPGQKILIPLLSQAIKNQIDIGKPQVRPKKSLSENLRTLKSPISISYKLDDITHPPIVLPNAIVEVKMTGNITLSSVDKYPVNYVVNDKQLEATVSSQANKAFGSLIGETKLAFDKKTKELTLGTNIVSKSTTPNRPTTSVGIEMTSSSPIPKLKYEVRLQQLKGKINQFNYIAENVSFVLEVTFTSAGDIGTRKGKPDNSTPWDKILAVGLFAGATAIVVGTIVEDYVTLGAGVADDPASFALAAGMTARGVALWGTARAVVISASLPAVVRFTISVVPTATLKHAH</sequence>
<dbReference type="RefSeq" id="WP_104643285.1">
    <property type="nucleotide sequence ID" value="NZ_AQGW01000013.1"/>
</dbReference>
<dbReference type="EMBL" id="LT965928">
    <property type="protein sequence ID" value="SOU41966.1"/>
    <property type="molecule type" value="Genomic_DNA"/>
</dbReference>
<dbReference type="CDD" id="cd00118">
    <property type="entry name" value="LysM"/>
    <property type="match status" value="1"/>
</dbReference>
<dbReference type="Pfam" id="PF01476">
    <property type="entry name" value="LysM"/>
    <property type="match status" value="1"/>
</dbReference>
<reference evidence="3 4" key="2">
    <citation type="submission" date="2017-11" db="EMBL/GenBank/DDBJ databases">
        <authorList>
            <person name="Han C.G."/>
        </authorList>
    </citation>
    <scope>NUCLEOTIDE SEQUENCE [LARGE SCALE GENOMIC DNA]</scope>
    <source>
        <strain evidence="4">ATCC 43555</strain>
        <strain evidence="3">ATCC43555</strain>
    </source>
</reference>
<dbReference type="Gene3D" id="3.10.350.10">
    <property type="entry name" value="LysM domain"/>
    <property type="match status" value="1"/>
</dbReference>
<evidence type="ECO:0000259" key="1">
    <source>
        <dbReference type="PROSITE" id="PS51782"/>
    </source>
</evidence>
<dbReference type="PANTHER" id="PTHR34700:SF4">
    <property type="entry name" value="PHAGE-LIKE ELEMENT PBSX PROTEIN XKDP"/>
    <property type="match status" value="1"/>
</dbReference>
<dbReference type="SUPFAM" id="SSF54106">
    <property type="entry name" value="LysM domain"/>
    <property type="match status" value="1"/>
</dbReference>
<evidence type="ECO:0000313" key="5">
    <source>
        <dbReference type="Proteomes" id="UP000615003"/>
    </source>
</evidence>
<evidence type="ECO:0000313" key="4">
    <source>
        <dbReference type="Proteomes" id="UP000238288"/>
    </source>
</evidence>
<name>A0A2K4XCB7_PSEVC</name>